<accession>A0A1Y3BPR1</accession>
<dbReference type="EMBL" id="MUJZ01010429">
    <property type="protein sequence ID" value="OTF82057.1"/>
    <property type="molecule type" value="Genomic_DNA"/>
</dbReference>
<gene>
    <name evidence="1" type="ORF">BLA29_011654</name>
</gene>
<comment type="caution">
    <text evidence="1">The sequence shown here is derived from an EMBL/GenBank/DDBJ whole genome shotgun (WGS) entry which is preliminary data.</text>
</comment>
<proteinExistence type="predicted"/>
<sequence>MPAICKLMHPFIHRMQILKNGTTKYYDQEPNGGCLPSSPLQTIEPKKMILFLGVIPCGSLFDLVTEENKIHFLNE</sequence>
<dbReference type="Proteomes" id="UP000194236">
    <property type="component" value="Unassembled WGS sequence"/>
</dbReference>
<name>A0A1Y3BPR1_EURMA</name>
<organism evidence="1 2">
    <name type="scientific">Euroglyphus maynei</name>
    <name type="common">Mayne's house dust mite</name>
    <dbReference type="NCBI Taxonomy" id="6958"/>
    <lineage>
        <taxon>Eukaryota</taxon>
        <taxon>Metazoa</taxon>
        <taxon>Ecdysozoa</taxon>
        <taxon>Arthropoda</taxon>
        <taxon>Chelicerata</taxon>
        <taxon>Arachnida</taxon>
        <taxon>Acari</taxon>
        <taxon>Acariformes</taxon>
        <taxon>Sarcoptiformes</taxon>
        <taxon>Astigmata</taxon>
        <taxon>Psoroptidia</taxon>
        <taxon>Analgoidea</taxon>
        <taxon>Pyroglyphidae</taxon>
        <taxon>Pyroglyphinae</taxon>
        <taxon>Euroglyphus</taxon>
    </lineage>
</organism>
<protein>
    <submittedName>
        <fullName evidence="1">Uncharacterized protein</fullName>
    </submittedName>
</protein>
<keyword evidence="2" id="KW-1185">Reference proteome</keyword>
<evidence type="ECO:0000313" key="2">
    <source>
        <dbReference type="Proteomes" id="UP000194236"/>
    </source>
</evidence>
<evidence type="ECO:0000313" key="1">
    <source>
        <dbReference type="EMBL" id="OTF82057.1"/>
    </source>
</evidence>
<dbReference type="AlphaFoldDB" id="A0A1Y3BPR1"/>
<reference evidence="1 2" key="1">
    <citation type="submission" date="2017-03" db="EMBL/GenBank/DDBJ databases">
        <title>Genome Survey of Euroglyphus maynei.</title>
        <authorList>
            <person name="Arlian L.G."/>
            <person name="Morgan M.S."/>
            <person name="Rider S.D."/>
        </authorList>
    </citation>
    <scope>NUCLEOTIDE SEQUENCE [LARGE SCALE GENOMIC DNA]</scope>
    <source>
        <strain evidence="1">Arlian Lab</strain>
        <tissue evidence="1">Whole body</tissue>
    </source>
</reference>